<dbReference type="Proteomes" id="UP000521943">
    <property type="component" value="Unassembled WGS sequence"/>
</dbReference>
<feature type="compositionally biased region" description="Polar residues" evidence="1">
    <location>
        <begin position="118"/>
        <end position="128"/>
    </location>
</feature>
<organism evidence="2 3">
    <name type="scientific">Ephemerocybe angulata</name>
    <dbReference type="NCBI Taxonomy" id="980116"/>
    <lineage>
        <taxon>Eukaryota</taxon>
        <taxon>Fungi</taxon>
        <taxon>Dikarya</taxon>
        <taxon>Basidiomycota</taxon>
        <taxon>Agaricomycotina</taxon>
        <taxon>Agaricomycetes</taxon>
        <taxon>Agaricomycetidae</taxon>
        <taxon>Agaricales</taxon>
        <taxon>Agaricineae</taxon>
        <taxon>Psathyrellaceae</taxon>
        <taxon>Ephemerocybe</taxon>
    </lineage>
</organism>
<feature type="region of interest" description="Disordered" evidence="1">
    <location>
        <begin position="1"/>
        <end position="22"/>
    </location>
</feature>
<accession>A0A8H6HZY9</accession>
<dbReference type="EMBL" id="JACGCI010000027">
    <property type="protein sequence ID" value="KAF6756189.1"/>
    <property type="molecule type" value="Genomic_DNA"/>
</dbReference>
<protein>
    <submittedName>
        <fullName evidence="2">Uncharacterized protein</fullName>
    </submittedName>
</protein>
<gene>
    <name evidence="2" type="ORF">DFP72DRAFT_846948</name>
</gene>
<sequence length="1293" mass="143158">MASTLRTVTRMQEDGWTGDDNDAAARGQSYELLVIAEVDWGMRAGRRRAEGRRYELLRLGAFLAQVIYPCRRGMFVDGCSHGLRAFNKASGIVYGIVYGASHFYRAQTDRSARGTVNKRGSSSAPNADTHQLTSRFRFDISRTAQASAESRPAHTVPLAESRLRVLPLPILVTPPHVTYSLLSSPLAIPSLALVTPHEPTHDLGSATARTNARTNARHGRTLTGRRYLVNSFGTTRYVRDMVRIRQAASTSTHRLTHAMEAGSGKTIRRDIVWDDQNPARRNHFYRYIAIPSSKLAYDDADFKPQDPARRIQFYRYFATPKTRKTVQDVHITPKWTSVTRGSSHQQECDFQVSTPTVATYGARPLAPQRRSPDFVLLLLRVPARNGVKQPIETRTSPPSPRTTQDQHTLSLHDIARGNSIRCDFANRSPARASGRHHGINRRFRGLGDGGTALGRVRPIFITNSPPLPPPSPCTTQHRRTKPKRTRAIITVVISRAVGILASTDVQAAWRWGYEAGTVLSNPAVGIRIISIANSPPLPPPLPRTTQHQYALTQRGLSRGNSIRCGFANGVAAEAFFGPFASTIALPARALCAKSHATQAHARNHRRTAQTKLRGRDAVPGFSRAPQSIRTSPSGLHFLLSGVAATCYHKSSSSEVHISTSQAIGNHTKCQCTVIQILLSPDHHFATAGELYYVCGTSFPVSWVRESGNRGGRGAEAGSTLSTVESVVLFGLDIAKYTLPSIIFLESLEWGLLSNDLEESESEERAWDNTWRGWMGFVYKRWEKGVEVSIIPFPPIPSFPHKLSLPFAAQIYLYTFFYTRRPLYNLYVPPSLSTTSSSHVPPPPPKFLILVVVACTVVVVRDFLSPDRFLHLVLTVCSSARRRRRRHPTLRQEDRRRHQDDFAGKPLVLSVFEDSTTALQEPSRTKVHLLKAVPTIKVSPPPTHLHTITTSGIAGIRERRRERDWPSIDHRHLIGTSSSKRRSRRQRRAAPRMVGQGARLSRMFMVMGAEVMSRRACEWGALFLGSRRCMTDIDSKAGPSWWDEAIVRSSLINPGAIQDSPWAFNRADPNLQPIRLRTPRPPRARVLARPLSEESYKSKTGAHSTAAVPHAHQLSRACDRASTVWGSVRLEDIEGSRVWPGSSRAGVRARRGNRDVRMHWSLTRDGGAGVARRIGCKSHSGVGVDREGSCAFGESGQAWCALTESTAGSVYSGDAGDSESLGDVLPSPFKTEKDILLESEDSGPVLQCSCVVHSPVDYPRIVLRDPWVHEHDCPFLSRPGTDASSDVGPLDSDW</sequence>
<keyword evidence="3" id="KW-1185">Reference proteome</keyword>
<feature type="region of interest" description="Disordered" evidence="1">
    <location>
        <begin position="109"/>
        <end position="128"/>
    </location>
</feature>
<evidence type="ECO:0000313" key="3">
    <source>
        <dbReference type="Proteomes" id="UP000521943"/>
    </source>
</evidence>
<name>A0A8H6HZY9_9AGAR</name>
<feature type="compositionally biased region" description="Polar residues" evidence="1">
    <location>
        <begin position="1"/>
        <end position="10"/>
    </location>
</feature>
<feature type="region of interest" description="Disordered" evidence="1">
    <location>
        <begin position="1089"/>
        <end position="1109"/>
    </location>
</feature>
<proteinExistence type="predicted"/>
<evidence type="ECO:0000313" key="2">
    <source>
        <dbReference type="EMBL" id="KAF6756189.1"/>
    </source>
</evidence>
<evidence type="ECO:0000256" key="1">
    <source>
        <dbReference type="SAM" id="MobiDB-lite"/>
    </source>
</evidence>
<feature type="region of interest" description="Disordered" evidence="1">
    <location>
        <begin position="461"/>
        <end position="483"/>
    </location>
</feature>
<comment type="caution">
    <text evidence="2">The sequence shown here is derived from an EMBL/GenBank/DDBJ whole genome shotgun (WGS) entry which is preliminary data.</text>
</comment>
<reference evidence="2 3" key="1">
    <citation type="submission" date="2020-07" db="EMBL/GenBank/DDBJ databases">
        <title>Comparative genomics of pyrophilous fungi reveals a link between fire events and developmental genes.</title>
        <authorList>
            <consortium name="DOE Joint Genome Institute"/>
            <person name="Steindorff A.S."/>
            <person name="Carver A."/>
            <person name="Calhoun S."/>
            <person name="Stillman K."/>
            <person name="Liu H."/>
            <person name="Lipzen A."/>
            <person name="Pangilinan J."/>
            <person name="Labutti K."/>
            <person name="Bruns T.D."/>
            <person name="Grigoriev I.V."/>
        </authorList>
    </citation>
    <scope>NUCLEOTIDE SEQUENCE [LARGE SCALE GENOMIC DNA]</scope>
    <source>
        <strain evidence="2 3">CBS 144469</strain>
    </source>
</reference>